<name>A0A0F9J6I5_9ZZZZ</name>
<gene>
    <name evidence="1" type="ORF">LCGC14_1793770</name>
</gene>
<dbReference type="EMBL" id="LAZR01017178">
    <property type="protein sequence ID" value="KKM01501.1"/>
    <property type="molecule type" value="Genomic_DNA"/>
</dbReference>
<proteinExistence type="predicted"/>
<dbReference type="AlphaFoldDB" id="A0A0F9J6I5"/>
<evidence type="ECO:0000313" key="1">
    <source>
        <dbReference type="EMBL" id="KKM01501.1"/>
    </source>
</evidence>
<reference evidence="1" key="1">
    <citation type="journal article" date="2015" name="Nature">
        <title>Complex archaea that bridge the gap between prokaryotes and eukaryotes.</title>
        <authorList>
            <person name="Spang A."/>
            <person name="Saw J.H."/>
            <person name="Jorgensen S.L."/>
            <person name="Zaremba-Niedzwiedzka K."/>
            <person name="Martijn J."/>
            <person name="Lind A.E."/>
            <person name="van Eijk R."/>
            <person name="Schleper C."/>
            <person name="Guy L."/>
            <person name="Ettema T.J."/>
        </authorList>
    </citation>
    <scope>NUCLEOTIDE SEQUENCE</scope>
</reference>
<sequence>MLLDTNPNQEYDDDPEWLGFDWTFRDSNEVRLLHKIKRFEELHPNLTTMWTTEFNKEKFVLDPDGIIKYSYKVYGINIQYQPSHDLYWWLTNFDEMTDYRKQKKRCVGCKYRGKGLMCNLNKRWTECNTPRI</sequence>
<protein>
    <submittedName>
        <fullName evidence="1">Uncharacterized protein</fullName>
    </submittedName>
</protein>
<organism evidence="1">
    <name type="scientific">marine sediment metagenome</name>
    <dbReference type="NCBI Taxonomy" id="412755"/>
    <lineage>
        <taxon>unclassified sequences</taxon>
        <taxon>metagenomes</taxon>
        <taxon>ecological metagenomes</taxon>
    </lineage>
</organism>
<comment type="caution">
    <text evidence="1">The sequence shown here is derived from an EMBL/GenBank/DDBJ whole genome shotgun (WGS) entry which is preliminary data.</text>
</comment>
<accession>A0A0F9J6I5</accession>